<evidence type="ECO:0000313" key="8">
    <source>
        <dbReference type="EMBL" id="OII74721.1"/>
    </source>
</evidence>
<evidence type="ECO:0000256" key="5">
    <source>
        <dbReference type="ARBA" id="ARBA00022989"/>
    </source>
</evidence>
<dbReference type="SUPFAM" id="SSF49452">
    <property type="entry name" value="Starch-binding domain-like"/>
    <property type="match status" value="1"/>
</dbReference>
<dbReference type="InterPro" id="IPR039163">
    <property type="entry name" value="EMC7"/>
</dbReference>
<protein>
    <recommendedName>
        <fullName evidence="7">ER membrane protein complex subunit 7 beta-sandwich domain-containing protein</fullName>
    </recommendedName>
</protein>
<dbReference type="OrthoDB" id="27095at2759"/>
<comment type="subcellular location">
    <subcellularLocation>
        <location evidence="1">Membrane</location>
        <topology evidence="1">Single-pass membrane protein</topology>
    </subcellularLocation>
</comment>
<dbReference type="PANTHER" id="PTHR13605">
    <property type="entry name" value="ER MEMBRANE PROTEIN COMPLEX SUBUNIT 7"/>
    <property type="match status" value="1"/>
</dbReference>
<feature type="domain" description="ER membrane protein complex subunit 7 beta-sandwich" evidence="7">
    <location>
        <begin position="10"/>
        <end position="130"/>
    </location>
</feature>
<dbReference type="EMBL" id="LRBP01000009">
    <property type="protein sequence ID" value="OII74721.1"/>
    <property type="molecule type" value="Genomic_DNA"/>
</dbReference>
<reference evidence="8 9" key="1">
    <citation type="submission" date="2016-10" db="EMBL/GenBank/DDBJ databases">
        <title>Reductive evolution of mitochondrial metabolism and differential evolution of invasion-related proteins in Cryptosporidium.</title>
        <authorList>
            <person name="Liu S."/>
            <person name="Roellig D.M."/>
            <person name="Guo Y."/>
            <person name="Li N."/>
            <person name="Frace M.A."/>
            <person name="Tang K."/>
            <person name="Zhang L."/>
            <person name="Feng Y."/>
            <person name="Xiao L."/>
        </authorList>
    </citation>
    <scope>NUCLEOTIDE SEQUENCE [LARGE SCALE GENOMIC DNA]</scope>
    <source>
        <strain evidence="8">39726</strain>
    </source>
</reference>
<accession>A0A1J4MKG1</accession>
<proteinExistence type="inferred from homology"/>
<dbReference type="InterPro" id="IPR019008">
    <property type="entry name" value="Beta_sandwich_EMC7"/>
</dbReference>
<keyword evidence="5" id="KW-1133">Transmembrane helix</keyword>
<sequence length="174" mass="19281">MDVFGKVDAPESSLMKTQIYLTGRRHPIYPNSAGHFQINNLPKGEYLLRVLGPEYVYNSYIINITEQETKDGTRLVCKKFIFDYKTGKPGSTVNSYVLNIKPLYSTNKTDDSQGGLKSLFSLLKNPLVLISAVSLGITFVLPILQDSLDVEAMEEITGSVPGGKLLLNFVIKFG</sequence>
<evidence type="ECO:0000256" key="3">
    <source>
        <dbReference type="ARBA" id="ARBA00022692"/>
    </source>
</evidence>
<keyword evidence="4" id="KW-0732">Signal</keyword>
<dbReference type="AlphaFoldDB" id="A0A1J4MKG1"/>
<evidence type="ECO:0000259" key="7">
    <source>
        <dbReference type="Pfam" id="PF09430"/>
    </source>
</evidence>
<dbReference type="RefSeq" id="XP_028875867.1">
    <property type="nucleotide sequence ID" value="XM_029017288.1"/>
</dbReference>
<keyword evidence="3" id="KW-0812">Transmembrane</keyword>
<keyword evidence="6" id="KW-0472">Membrane</keyword>
<organism evidence="8 9">
    <name type="scientific">Cryptosporidium ubiquitum</name>
    <dbReference type="NCBI Taxonomy" id="857276"/>
    <lineage>
        <taxon>Eukaryota</taxon>
        <taxon>Sar</taxon>
        <taxon>Alveolata</taxon>
        <taxon>Apicomplexa</taxon>
        <taxon>Conoidasida</taxon>
        <taxon>Coccidia</taxon>
        <taxon>Eucoccidiorida</taxon>
        <taxon>Eimeriorina</taxon>
        <taxon>Cryptosporidiidae</taxon>
        <taxon>Cryptosporidium</taxon>
    </lineage>
</organism>
<evidence type="ECO:0000313" key="9">
    <source>
        <dbReference type="Proteomes" id="UP000186176"/>
    </source>
</evidence>
<dbReference type="InterPro" id="IPR013784">
    <property type="entry name" value="Carb-bd-like_fold"/>
</dbReference>
<dbReference type="Proteomes" id="UP000186176">
    <property type="component" value="Unassembled WGS sequence"/>
</dbReference>
<gene>
    <name evidence="8" type="ORF">cubi_00274</name>
</gene>
<dbReference type="VEuPathDB" id="CryptoDB:cubi_00274"/>
<evidence type="ECO:0000256" key="6">
    <source>
        <dbReference type="ARBA" id="ARBA00023136"/>
    </source>
</evidence>
<dbReference type="PANTHER" id="PTHR13605:SF4">
    <property type="entry name" value="ER MEMBRANE PROTEIN COMPLEX SUBUNIT 7"/>
    <property type="match status" value="1"/>
</dbReference>
<dbReference type="Pfam" id="PF09430">
    <property type="entry name" value="EMC7_beta-sandw"/>
    <property type="match status" value="1"/>
</dbReference>
<comment type="caution">
    <text evidence="8">The sequence shown here is derived from an EMBL/GenBank/DDBJ whole genome shotgun (WGS) entry which is preliminary data.</text>
</comment>
<evidence type="ECO:0000256" key="2">
    <source>
        <dbReference type="ARBA" id="ARBA00008880"/>
    </source>
</evidence>
<evidence type="ECO:0000256" key="1">
    <source>
        <dbReference type="ARBA" id="ARBA00004167"/>
    </source>
</evidence>
<name>A0A1J4MKG1_9CRYT</name>
<evidence type="ECO:0000256" key="4">
    <source>
        <dbReference type="ARBA" id="ARBA00022729"/>
    </source>
</evidence>
<comment type="similarity">
    <text evidence="2">Belongs to the EMC7 family.</text>
</comment>
<keyword evidence="9" id="KW-1185">Reference proteome</keyword>
<dbReference type="GeneID" id="39977067"/>
<dbReference type="GO" id="GO:0072546">
    <property type="term" value="C:EMC complex"/>
    <property type="evidence" value="ECO:0007669"/>
    <property type="project" value="TreeGrafter"/>
</dbReference>
<dbReference type="GO" id="GO:0030246">
    <property type="term" value="F:carbohydrate binding"/>
    <property type="evidence" value="ECO:0007669"/>
    <property type="project" value="InterPro"/>
</dbReference>